<dbReference type="EMBL" id="CABFWN010000001">
    <property type="protein sequence ID" value="VUG16251.1"/>
    <property type="molecule type" value="Genomic_DNA"/>
</dbReference>
<dbReference type="Proteomes" id="UP000568158">
    <property type="component" value="Unassembled WGS sequence"/>
</dbReference>
<dbReference type="EMBL" id="JABCYN010000024">
    <property type="protein sequence ID" value="KAF6012335.1"/>
    <property type="molecule type" value="Genomic_DNA"/>
</dbReference>
<gene>
    <name evidence="3" type="ORF">DEBR0S1_11826G</name>
    <name evidence="2" type="ORF">HII12_002489</name>
</gene>
<dbReference type="AlphaFoldDB" id="A0A7D9CV22"/>
<accession>A0A7D9CV22</accession>
<name>A0A7D9CV22_DEKBR</name>
<dbReference type="Proteomes" id="UP000478008">
    <property type="component" value="Unassembled WGS sequence"/>
</dbReference>
<feature type="compositionally biased region" description="Pro residues" evidence="1">
    <location>
        <begin position="126"/>
        <end position="138"/>
    </location>
</feature>
<evidence type="ECO:0000313" key="5">
    <source>
        <dbReference type="Proteomes" id="UP000568158"/>
    </source>
</evidence>
<evidence type="ECO:0000313" key="2">
    <source>
        <dbReference type="EMBL" id="KAF6012335.1"/>
    </source>
</evidence>
<feature type="compositionally biased region" description="Pro residues" evidence="1">
    <location>
        <begin position="196"/>
        <end position="218"/>
    </location>
</feature>
<feature type="compositionally biased region" description="Basic and acidic residues" evidence="1">
    <location>
        <begin position="1"/>
        <end position="19"/>
    </location>
</feature>
<feature type="region of interest" description="Disordered" evidence="1">
    <location>
        <begin position="1"/>
        <end position="26"/>
    </location>
</feature>
<feature type="compositionally biased region" description="Acidic residues" evidence="1">
    <location>
        <begin position="56"/>
        <end position="86"/>
    </location>
</feature>
<protein>
    <submittedName>
        <fullName evidence="3">DEBR0S1_11826g1_1</fullName>
    </submittedName>
</protein>
<evidence type="ECO:0000256" key="1">
    <source>
        <dbReference type="SAM" id="MobiDB-lite"/>
    </source>
</evidence>
<organism evidence="3 4">
    <name type="scientific">Dekkera bruxellensis</name>
    <name type="common">Brettanomyces custersii</name>
    <dbReference type="NCBI Taxonomy" id="5007"/>
    <lineage>
        <taxon>Eukaryota</taxon>
        <taxon>Fungi</taxon>
        <taxon>Dikarya</taxon>
        <taxon>Ascomycota</taxon>
        <taxon>Saccharomycotina</taxon>
        <taxon>Pichiomycetes</taxon>
        <taxon>Pichiales</taxon>
        <taxon>Pichiaceae</taxon>
        <taxon>Brettanomyces</taxon>
    </lineage>
</organism>
<feature type="region of interest" description="Disordered" evidence="1">
    <location>
        <begin position="47"/>
        <end position="242"/>
    </location>
</feature>
<evidence type="ECO:0000313" key="3">
    <source>
        <dbReference type="EMBL" id="VUG16251.1"/>
    </source>
</evidence>
<keyword evidence="4" id="KW-1185">Reference proteome</keyword>
<evidence type="ECO:0000313" key="4">
    <source>
        <dbReference type="Proteomes" id="UP000478008"/>
    </source>
</evidence>
<feature type="compositionally biased region" description="Basic and acidic residues" evidence="1">
    <location>
        <begin position="87"/>
        <end position="98"/>
    </location>
</feature>
<reference evidence="2 5" key="2">
    <citation type="journal article" date="2020" name="Appl. Microbiol. Biotechnol.">
        <title>Targeted gene deletion in Brettanomyces bruxellensis with an expression-free CRISPR-Cas9 system.</title>
        <authorList>
            <person name="Varela C."/>
            <person name="Bartel C."/>
            <person name="Onetto C."/>
            <person name="Borneman A."/>
        </authorList>
    </citation>
    <scope>NUCLEOTIDE SEQUENCE [LARGE SCALE GENOMIC DNA]</scope>
    <source>
        <strain evidence="2 5">AWRI1613</strain>
    </source>
</reference>
<sequence length="299" mass="34029">MSEAEKEVQQQKVEEHDVPKQSNCLEDMSDQELFSLLTNVVDIINRRRGRFSNSAEIEEYQETAIENESDSESWCDPENEKEEEGEEREKKDKQENVEKTQNARGKSDGQPKVGHPCHWMKHHPGPAYPPPPFPPQFGPLPEDFWGMGPRRNFPPAGPPPPPEEPIEVGVTFTLPKRRDPPPPPPPSFGFRGTPNFFPPGPPPPHGGPPPPPGPPPHEFPPHGEKPRGPPRHRHGPPEFFGGYAPRGCPEAFDYRMSYGYGFPPEHEKFLPWRDWYAPPPPYWGDHCGPKEQRKRGRRD</sequence>
<reference evidence="3 4" key="1">
    <citation type="submission" date="2019-07" db="EMBL/GenBank/DDBJ databases">
        <authorList>
            <person name="Friedrich A."/>
            <person name="Schacherer J."/>
        </authorList>
    </citation>
    <scope>NUCLEOTIDE SEQUENCE [LARGE SCALE GENOMIC DNA]</scope>
</reference>
<proteinExistence type="predicted"/>